<dbReference type="RefSeq" id="WP_264503200.1">
    <property type="nucleotide sequence ID" value="NZ_JAPDDS010000015.1"/>
</dbReference>
<dbReference type="EC" id="1.1.1.47" evidence="3"/>
<dbReference type="PROSITE" id="PS00061">
    <property type="entry name" value="ADH_SHORT"/>
    <property type="match status" value="1"/>
</dbReference>
<dbReference type="Gene3D" id="3.40.50.720">
    <property type="entry name" value="NAD(P)-binding Rossmann-like Domain"/>
    <property type="match status" value="1"/>
</dbReference>
<gene>
    <name evidence="3" type="ORF">OKA04_21085</name>
</gene>
<dbReference type="InterPro" id="IPR002347">
    <property type="entry name" value="SDR_fam"/>
</dbReference>
<comment type="similarity">
    <text evidence="1">Belongs to the short-chain dehydrogenases/reductases (SDR) family.</text>
</comment>
<keyword evidence="2 3" id="KW-0560">Oxidoreductase</keyword>
<dbReference type="InterPro" id="IPR020904">
    <property type="entry name" value="Sc_DH/Rdtase_CS"/>
</dbReference>
<dbReference type="PRINTS" id="PR00080">
    <property type="entry name" value="SDRFAMILY"/>
</dbReference>
<dbReference type="NCBIfam" id="NF005559">
    <property type="entry name" value="PRK07231.1"/>
    <property type="match status" value="1"/>
</dbReference>
<dbReference type="EMBL" id="JAPDDS010000015">
    <property type="protein sequence ID" value="MCW1887246.1"/>
    <property type="molecule type" value="Genomic_DNA"/>
</dbReference>
<evidence type="ECO:0000313" key="4">
    <source>
        <dbReference type="Proteomes" id="UP001207930"/>
    </source>
</evidence>
<dbReference type="Pfam" id="PF13561">
    <property type="entry name" value="adh_short_C2"/>
    <property type="match status" value="1"/>
</dbReference>
<dbReference type="CDD" id="cd05233">
    <property type="entry name" value="SDR_c"/>
    <property type="match status" value="1"/>
</dbReference>
<dbReference type="InterPro" id="IPR036291">
    <property type="entry name" value="NAD(P)-bd_dom_sf"/>
</dbReference>
<evidence type="ECO:0000313" key="3">
    <source>
        <dbReference type="EMBL" id="MCW1887246.1"/>
    </source>
</evidence>
<dbReference type="PANTHER" id="PTHR24321">
    <property type="entry name" value="DEHYDROGENASES, SHORT CHAIN"/>
    <property type="match status" value="1"/>
</dbReference>
<dbReference type="SUPFAM" id="SSF51735">
    <property type="entry name" value="NAD(P)-binding Rossmann-fold domains"/>
    <property type="match status" value="1"/>
</dbReference>
<evidence type="ECO:0000256" key="2">
    <source>
        <dbReference type="ARBA" id="ARBA00023002"/>
    </source>
</evidence>
<comment type="caution">
    <text evidence="3">The sequence shown here is derived from an EMBL/GenBank/DDBJ whole genome shotgun (WGS) entry which is preliminary data.</text>
</comment>
<evidence type="ECO:0000256" key="1">
    <source>
        <dbReference type="ARBA" id="ARBA00006484"/>
    </source>
</evidence>
<keyword evidence="4" id="KW-1185">Reference proteome</keyword>
<reference evidence="3 4" key="1">
    <citation type="submission" date="2022-10" db="EMBL/GenBank/DDBJ databases">
        <title>Luteolibacter flavescens strain MCCC 1K03193, whole genome shotgun sequencing project.</title>
        <authorList>
            <person name="Zhao G."/>
            <person name="Shen L."/>
        </authorList>
    </citation>
    <scope>NUCLEOTIDE SEQUENCE [LARGE SCALE GENOMIC DNA]</scope>
    <source>
        <strain evidence="3 4">MCCC 1K03193</strain>
    </source>
</reference>
<accession>A0ABT3FUH3</accession>
<dbReference type="PANTHER" id="PTHR24321:SF11">
    <property type="entry name" value="BLR0893 PROTEIN"/>
    <property type="match status" value="1"/>
</dbReference>
<sequence length="250" mass="25346">MKTHAGKVIIVTGGTAGIGRATAIAFAAQGASVVVAGRRESEGAESVGLIAQAGGQGLFVRTDIAEEADIANLVATTLDKFGRLDFAFNNAGIHLEHGPITGVTADIIQRTLAINVGGVALCLKHQIPAIEKSGGGVIVNNASVLGIRPVPNSAIYNASKSAVIGLTKSAALENAKSGVRVNAVCPAVIETDMTAGFRSDPQALAYMTGLHPVGRFGKPEEIAEAVLYLCSPLSGFTTGITLGVDGGFGI</sequence>
<dbReference type="PRINTS" id="PR00081">
    <property type="entry name" value="GDHRDH"/>
</dbReference>
<name>A0ABT3FUH3_9BACT</name>
<dbReference type="Proteomes" id="UP001207930">
    <property type="component" value="Unassembled WGS sequence"/>
</dbReference>
<protein>
    <submittedName>
        <fullName evidence="3">Glucose 1-dehydrogenase</fullName>
        <ecNumber evidence="3">1.1.1.47</ecNumber>
    </submittedName>
</protein>
<organism evidence="3 4">
    <name type="scientific">Luteolibacter flavescens</name>
    <dbReference type="NCBI Taxonomy" id="1859460"/>
    <lineage>
        <taxon>Bacteria</taxon>
        <taxon>Pseudomonadati</taxon>
        <taxon>Verrucomicrobiota</taxon>
        <taxon>Verrucomicrobiia</taxon>
        <taxon>Verrucomicrobiales</taxon>
        <taxon>Verrucomicrobiaceae</taxon>
        <taxon>Luteolibacter</taxon>
    </lineage>
</organism>
<dbReference type="GO" id="GO:0047936">
    <property type="term" value="F:glucose 1-dehydrogenase [NAD(P)+] activity"/>
    <property type="evidence" value="ECO:0007669"/>
    <property type="project" value="UniProtKB-EC"/>
</dbReference>
<proteinExistence type="inferred from homology"/>